<dbReference type="FunCoup" id="B4D5C5">
    <property type="interactions" value="406"/>
</dbReference>
<dbReference type="AlphaFoldDB" id="B4D5C5"/>
<evidence type="ECO:0000256" key="6">
    <source>
        <dbReference type="HAMAP-Rule" id="MF_00387"/>
    </source>
</evidence>
<dbReference type="PANTHER" id="PTHR43480:SF1">
    <property type="entry name" value="ACYL-[ACYL-CARRIER-PROTEIN]--UDP-N-ACETYLGLUCOSAMINE O-ACYLTRANSFERASE, MITOCHONDRIAL-RELATED"/>
    <property type="match status" value="1"/>
</dbReference>
<evidence type="ECO:0000256" key="3">
    <source>
        <dbReference type="ARBA" id="ARBA00022679"/>
    </source>
</evidence>
<keyword evidence="9" id="KW-1185">Reference proteome</keyword>
<organism evidence="8 9">
    <name type="scientific">Chthoniobacter flavus Ellin428</name>
    <dbReference type="NCBI Taxonomy" id="497964"/>
    <lineage>
        <taxon>Bacteria</taxon>
        <taxon>Pseudomonadati</taxon>
        <taxon>Verrucomicrobiota</taxon>
        <taxon>Spartobacteria</taxon>
        <taxon>Chthoniobacterales</taxon>
        <taxon>Chthoniobacteraceae</taxon>
        <taxon>Chthoniobacter</taxon>
    </lineage>
</organism>
<evidence type="ECO:0000256" key="5">
    <source>
        <dbReference type="ARBA" id="ARBA00023315"/>
    </source>
</evidence>
<keyword evidence="6" id="KW-0963">Cytoplasm</keyword>
<dbReference type="InterPro" id="IPR001451">
    <property type="entry name" value="Hexapep"/>
</dbReference>
<dbReference type="Pfam" id="PF13720">
    <property type="entry name" value="Acetyltransf_11"/>
    <property type="match status" value="1"/>
</dbReference>
<dbReference type="PIRSF" id="PIRSF000456">
    <property type="entry name" value="UDP-GlcNAc_acltr"/>
    <property type="match status" value="1"/>
</dbReference>
<gene>
    <name evidence="6" type="primary">lpxA</name>
    <name evidence="8" type="ORF">CfE428DRAFT_4114</name>
</gene>
<dbReference type="GO" id="GO:0005737">
    <property type="term" value="C:cytoplasm"/>
    <property type="evidence" value="ECO:0007669"/>
    <property type="project" value="UniProtKB-SubCell"/>
</dbReference>
<dbReference type="InParanoid" id="B4D5C5"/>
<dbReference type="GO" id="GO:0009245">
    <property type="term" value="P:lipid A biosynthetic process"/>
    <property type="evidence" value="ECO:0007669"/>
    <property type="project" value="UniProtKB-UniRule"/>
</dbReference>
<dbReference type="STRING" id="497964.CfE428DRAFT_4114"/>
<comment type="catalytic activity">
    <reaction evidence="6">
        <text>a (3R)-hydroxyacyl-[ACP] + UDP-N-acetyl-alpha-D-glucosamine = a UDP-3-O-[(3R)-3-hydroxyacyl]-N-acetyl-alpha-D-glucosamine + holo-[ACP]</text>
        <dbReference type="Rhea" id="RHEA:67812"/>
        <dbReference type="Rhea" id="RHEA-COMP:9685"/>
        <dbReference type="Rhea" id="RHEA-COMP:9945"/>
        <dbReference type="ChEBI" id="CHEBI:57705"/>
        <dbReference type="ChEBI" id="CHEBI:64479"/>
        <dbReference type="ChEBI" id="CHEBI:78827"/>
        <dbReference type="ChEBI" id="CHEBI:173225"/>
        <dbReference type="EC" id="2.3.1.129"/>
    </reaction>
</comment>
<comment type="subcellular location">
    <subcellularLocation>
        <location evidence="6">Cytoplasm</location>
    </subcellularLocation>
</comment>
<dbReference type="eggNOG" id="COG1043">
    <property type="taxonomic scope" value="Bacteria"/>
</dbReference>
<dbReference type="Gene3D" id="1.20.1180.10">
    <property type="entry name" value="Udp N-acetylglucosamine O-acyltransferase, C-terminal domain"/>
    <property type="match status" value="1"/>
</dbReference>
<comment type="pathway">
    <text evidence="6">Glycolipid biosynthesis; lipid IV(A) biosynthesis; lipid IV(A) from (3R)-3-hydroxytetradecanoyl-[acyl-carrier-protein] and UDP-N-acetyl-alpha-D-glucosamine: step 1/6.</text>
</comment>
<dbReference type="InterPro" id="IPR010137">
    <property type="entry name" value="Lipid_A_LpxA"/>
</dbReference>
<protein>
    <recommendedName>
        <fullName evidence="6">Acyl-[acyl-carrier-protein]--UDP-N-acetylglucosamine O-acyltransferase</fullName>
        <shortName evidence="6">UDP-N-acetylglucosamine acyltransferase</shortName>
        <ecNumber evidence="6">2.3.1.129</ecNumber>
    </recommendedName>
</protein>
<dbReference type="PANTHER" id="PTHR43480">
    <property type="entry name" value="ACYL-[ACYL-CARRIER-PROTEIN]--UDP-N-ACETYLGLUCOSAMINE O-ACYLTRANSFERASE"/>
    <property type="match status" value="1"/>
</dbReference>
<reference evidence="8 9" key="1">
    <citation type="journal article" date="2011" name="J. Bacteriol.">
        <title>Genome sequence of Chthoniobacter flavus Ellin428, an aerobic heterotrophic soil bacterium.</title>
        <authorList>
            <person name="Kant R."/>
            <person name="van Passel M.W."/>
            <person name="Palva A."/>
            <person name="Lucas S."/>
            <person name="Lapidus A."/>
            <person name="Glavina Del Rio T."/>
            <person name="Dalin E."/>
            <person name="Tice H."/>
            <person name="Bruce D."/>
            <person name="Goodwin L."/>
            <person name="Pitluck S."/>
            <person name="Larimer F.W."/>
            <person name="Land M.L."/>
            <person name="Hauser L."/>
            <person name="Sangwan P."/>
            <person name="de Vos W.M."/>
            <person name="Janssen P.H."/>
            <person name="Smidt H."/>
        </authorList>
    </citation>
    <scope>NUCLEOTIDE SEQUENCE [LARGE SCALE GENOMIC DNA]</scope>
    <source>
        <strain evidence="8 9">Ellin428</strain>
    </source>
</reference>
<dbReference type="InterPro" id="IPR011004">
    <property type="entry name" value="Trimer_LpxA-like_sf"/>
</dbReference>
<dbReference type="UniPathway" id="UPA00359">
    <property type="reaction ID" value="UER00477"/>
</dbReference>
<keyword evidence="5 6" id="KW-0012">Acyltransferase</keyword>
<evidence type="ECO:0000256" key="4">
    <source>
        <dbReference type="ARBA" id="ARBA00023098"/>
    </source>
</evidence>
<feature type="domain" description="UDP N-acetylglucosamine O-acyltransferase C-terminal" evidence="7">
    <location>
        <begin position="176"/>
        <end position="257"/>
    </location>
</feature>
<dbReference type="EC" id="2.3.1.129" evidence="6"/>
<dbReference type="GO" id="GO:0008780">
    <property type="term" value="F:acyl-[acyl-carrier-protein]-UDP-N-acetylglucosamine O-acyltransferase activity"/>
    <property type="evidence" value="ECO:0007669"/>
    <property type="project" value="UniProtKB-UniRule"/>
</dbReference>
<keyword evidence="6" id="KW-0677">Repeat</keyword>
<sequence length="258" mass="27896">MSTRIHPTAVIDPEAQIGEGCEIGPYCVVGPNVELGPDCWLQHHVSLNGPSKIGQGNRFYAFTSIGQQTQDLKYAGEPTYLSVGDGNTFREFVTVHRGTGKGLVTRVGNGGNFLAYSHIAHDCIVGNNVIFSNNGTLAGHVEVGDYAIIGGLTAIHQFCRIGAYALTGGCSKIVQDVPPFMIADGNPAKVRSYNKVALERHGFSDQTHRAIKEAYRLIYRSALNLQQAVEQIRTDLPETPEVTQLVAFVTSSPRGIIK</sequence>
<dbReference type="Pfam" id="PF00132">
    <property type="entry name" value="Hexapep"/>
    <property type="match status" value="1"/>
</dbReference>
<keyword evidence="2 6" id="KW-0441">Lipid A biosynthesis</keyword>
<dbReference type="SUPFAM" id="SSF51161">
    <property type="entry name" value="Trimeric LpxA-like enzymes"/>
    <property type="match status" value="1"/>
</dbReference>
<dbReference type="InterPro" id="IPR037157">
    <property type="entry name" value="Acetyltransf_C_sf"/>
</dbReference>
<comment type="function">
    <text evidence="6">Involved in the biosynthesis of lipid A, a phosphorylated glycolipid that anchors the lipopolysaccharide to the outer membrane of the cell.</text>
</comment>
<evidence type="ECO:0000313" key="9">
    <source>
        <dbReference type="Proteomes" id="UP000005824"/>
    </source>
</evidence>
<dbReference type="HAMAP" id="MF_00387">
    <property type="entry name" value="LpxA"/>
    <property type="match status" value="1"/>
</dbReference>
<keyword evidence="3 6" id="KW-0808">Transferase</keyword>
<dbReference type="NCBIfam" id="NF003657">
    <property type="entry name" value="PRK05289.1"/>
    <property type="match status" value="1"/>
</dbReference>
<dbReference type="EMBL" id="ABVL01000013">
    <property type="protein sequence ID" value="EDY18330.1"/>
    <property type="molecule type" value="Genomic_DNA"/>
</dbReference>
<name>B4D5C5_9BACT</name>
<dbReference type="NCBIfam" id="TIGR01852">
    <property type="entry name" value="lipid_A_lpxA"/>
    <property type="match status" value="1"/>
</dbReference>
<dbReference type="CDD" id="cd03351">
    <property type="entry name" value="LbH_UDP-GlcNAc_AT"/>
    <property type="match status" value="1"/>
</dbReference>
<comment type="similarity">
    <text evidence="6">Belongs to the transferase hexapeptide repeat family. LpxA subfamily.</text>
</comment>
<dbReference type="Gene3D" id="2.160.10.10">
    <property type="entry name" value="Hexapeptide repeat proteins"/>
    <property type="match status" value="1"/>
</dbReference>
<dbReference type="InterPro" id="IPR029098">
    <property type="entry name" value="Acetyltransf_C"/>
</dbReference>
<proteinExistence type="inferred from homology"/>
<dbReference type="Proteomes" id="UP000005824">
    <property type="component" value="Unassembled WGS sequence"/>
</dbReference>
<comment type="subunit">
    <text evidence="6">Homotrimer.</text>
</comment>
<comment type="caution">
    <text evidence="8">The sequence shown here is derived from an EMBL/GenBank/DDBJ whole genome shotgun (WGS) entry which is preliminary data.</text>
</comment>
<keyword evidence="4 6" id="KW-0443">Lipid metabolism</keyword>
<evidence type="ECO:0000313" key="8">
    <source>
        <dbReference type="EMBL" id="EDY18330.1"/>
    </source>
</evidence>
<keyword evidence="1 6" id="KW-0444">Lipid biosynthesis</keyword>
<dbReference type="RefSeq" id="WP_006981438.1">
    <property type="nucleotide sequence ID" value="NZ_ABVL01000013.1"/>
</dbReference>
<evidence type="ECO:0000259" key="7">
    <source>
        <dbReference type="Pfam" id="PF13720"/>
    </source>
</evidence>
<evidence type="ECO:0000256" key="1">
    <source>
        <dbReference type="ARBA" id="ARBA00022516"/>
    </source>
</evidence>
<dbReference type="GO" id="GO:0016020">
    <property type="term" value="C:membrane"/>
    <property type="evidence" value="ECO:0007669"/>
    <property type="project" value="GOC"/>
</dbReference>
<evidence type="ECO:0000256" key="2">
    <source>
        <dbReference type="ARBA" id="ARBA00022556"/>
    </source>
</evidence>
<accession>B4D5C5</accession>